<dbReference type="PROSITE" id="PS00216">
    <property type="entry name" value="SUGAR_TRANSPORT_1"/>
    <property type="match status" value="1"/>
</dbReference>
<dbReference type="GO" id="GO:0005886">
    <property type="term" value="C:plasma membrane"/>
    <property type="evidence" value="ECO:0007669"/>
    <property type="project" value="UniProtKB-SubCell"/>
</dbReference>
<reference evidence="11" key="2">
    <citation type="submission" date="2023-05" db="EMBL/GenBank/DDBJ databases">
        <authorList>
            <person name="Fouks B."/>
        </authorList>
    </citation>
    <scope>NUCLEOTIDE SEQUENCE</scope>
    <source>
        <strain evidence="11">Stay&amp;Tobe</strain>
        <tissue evidence="11">Testes</tissue>
    </source>
</reference>
<keyword evidence="5 9" id="KW-0472">Membrane</keyword>
<dbReference type="PANTHER" id="PTHR48021">
    <property type="match status" value="1"/>
</dbReference>
<keyword evidence="3 9" id="KW-0812">Transmembrane</keyword>
<evidence type="ECO:0000256" key="4">
    <source>
        <dbReference type="ARBA" id="ARBA00022989"/>
    </source>
</evidence>
<feature type="transmembrane region" description="Helical" evidence="9">
    <location>
        <begin position="111"/>
        <end position="132"/>
    </location>
</feature>
<keyword evidence="6" id="KW-0325">Glycoprotein</keyword>
<evidence type="ECO:0000256" key="8">
    <source>
        <dbReference type="RuleBase" id="RU003346"/>
    </source>
</evidence>
<comment type="subcellular location">
    <subcellularLocation>
        <location evidence="1">Cell membrane</location>
        <topology evidence="1">Multi-pass membrane protein</topology>
    </subcellularLocation>
</comment>
<evidence type="ECO:0000256" key="3">
    <source>
        <dbReference type="ARBA" id="ARBA00022692"/>
    </source>
</evidence>
<dbReference type="NCBIfam" id="TIGR00879">
    <property type="entry name" value="SP"/>
    <property type="match status" value="1"/>
</dbReference>
<accession>A0AAD8E9J5</accession>
<dbReference type="Gene3D" id="1.20.1250.20">
    <property type="entry name" value="MFS general substrate transporter like domains"/>
    <property type="match status" value="1"/>
</dbReference>
<feature type="domain" description="Major facilitator superfamily (MFS) profile" evidence="10">
    <location>
        <begin position="14"/>
        <end position="446"/>
    </location>
</feature>
<dbReference type="EMBL" id="JASPKZ010007864">
    <property type="protein sequence ID" value="KAJ9581682.1"/>
    <property type="molecule type" value="Genomic_DNA"/>
</dbReference>
<comment type="caution">
    <text evidence="11">The sequence shown here is derived from an EMBL/GenBank/DDBJ whole genome shotgun (WGS) entry which is preliminary data.</text>
</comment>
<evidence type="ECO:0000259" key="10">
    <source>
        <dbReference type="PROSITE" id="PS50850"/>
    </source>
</evidence>
<dbReference type="InterPro" id="IPR044775">
    <property type="entry name" value="MFS_ERD6/Tret1-like"/>
</dbReference>
<feature type="transmembrane region" description="Helical" evidence="9">
    <location>
        <begin position="16"/>
        <end position="36"/>
    </location>
</feature>
<sequence>MFVQCPTILKAKGLQFLAAGSAALSFLIIGTFGVWPSPTHPKLKESMQTEVTSDEWAWVISVMGIGGVITPVPAAYFGNKLGRKVMLLACAPFFLVAWLLIIFASSATELLIARTIGGFGVGIVFSICPVYVAEIAEDKIRGILGTLMQLLMNIGTLVEFAVGPYVSYKTLGWVSGFFPLLFLVLMSFMPESPRYHCMKNKRDRAEASLLKLRGAKNCQDIKEELDQMQKVVEEEMTKKGRPRDLISTKGTRRALLLMLGLITVQQFGGNMAIMSNAQEIFRTSGGDALDPSISAIIMGIIQLVVSVVTSFLVDRLGRRILLLISTIGCATSLFTLGTYQYLTLKVGLDTSHWNWLPLFSLMMFLVSYCLGLGPLPIAYCGEIFSSNVRGLALSIASMMLSFSFIIVTKLYQVVADGAGVYVAFWFFGSISLAGTLFVYFLLLETKGKSLECIVAELNNTDKKLTNESIAVYTIQSIK</sequence>
<feature type="transmembrane region" description="Helical" evidence="9">
    <location>
        <begin position="293"/>
        <end position="313"/>
    </location>
</feature>
<evidence type="ECO:0000256" key="2">
    <source>
        <dbReference type="ARBA" id="ARBA00022475"/>
    </source>
</evidence>
<dbReference type="FunFam" id="1.20.1250.20:FF:000055">
    <property type="entry name" value="Facilitated trehalose transporter Tret1-2 homolog"/>
    <property type="match status" value="1"/>
</dbReference>
<feature type="transmembrane region" description="Helical" evidence="9">
    <location>
        <begin position="171"/>
        <end position="189"/>
    </location>
</feature>
<proteinExistence type="inferred from homology"/>
<gene>
    <name evidence="11" type="ORF">L9F63_023146</name>
</gene>
<reference evidence="11" key="1">
    <citation type="journal article" date="2023" name="IScience">
        <title>Live-bearing cockroach genome reveals convergent evolutionary mechanisms linked to viviparity in insects and beyond.</title>
        <authorList>
            <person name="Fouks B."/>
            <person name="Harrison M.C."/>
            <person name="Mikhailova A.A."/>
            <person name="Marchal E."/>
            <person name="English S."/>
            <person name="Carruthers M."/>
            <person name="Jennings E.C."/>
            <person name="Chiamaka E.L."/>
            <person name="Frigard R.A."/>
            <person name="Pippel M."/>
            <person name="Attardo G.M."/>
            <person name="Benoit J.B."/>
            <person name="Bornberg-Bauer E."/>
            <person name="Tobe S.S."/>
        </authorList>
    </citation>
    <scope>NUCLEOTIDE SEQUENCE</scope>
    <source>
        <strain evidence="11">Stay&amp;Tobe</strain>
    </source>
</reference>
<evidence type="ECO:0000313" key="11">
    <source>
        <dbReference type="EMBL" id="KAJ9581682.1"/>
    </source>
</evidence>
<evidence type="ECO:0000256" key="5">
    <source>
        <dbReference type="ARBA" id="ARBA00023136"/>
    </source>
</evidence>
<feature type="transmembrane region" description="Helical" evidence="9">
    <location>
        <begin position="418"/>
        <end position="442"/>
    </location>
</feature>
<feature type="transmembrane region" description="Helical" evidence="9">
    <location>
        <begin position="254"/>
        <end position="273"/>
    </location>
</feature>
<dbReference type="InterPro" id="IPR050549">
    <property type="entry name" value="MFS_Trehalose_Transporter"/>
</dbReference>
<evidence type="ECO:0000256" key="9">
    <source>
        <dbReference type="SAM" id="Phobius"/>
    </source>
</evidence>
<dbReference type="InterPro" id="IPR003663">
    <property type="entry name" value="Sugar/inositol_transpt"/>
</dbReference>
<feature type="transmembrane region" description="Helical" evidence="9">
    <location>
        <begin position="56"/>
        <end position="78"/>
    </location>
</feature>
<comment type="similarity">
    <text evidence="7">Belongs to the major facilitator superfamily. Sugar transporter (TC 2.A.1.1) family. Trehalose transporter subfamily.</text>
</comment>
<dbReference type="AlphaFoldDB" id="A0AAD8E9J5"/>
<dbReference type="InterPro" id="IPR005828">
    <property type="entry name" value="MFS_sugar_transport-like"/>
</dbReference>
<dbReference type="InterPro" id="IPR005829">
    <property type="entry name" value="Sugar_transporter_CS"/>
</dbReference>
<name>A0AAD8E9J5_DIPPU</name>
<dbReference type="PROSITE" id="PS00217">
    <property type="entry name" value="SUGAR_TRANSPORT_2"/>
    <property type="match status" value="1"/>
</dbReference>
<keyword evidence="8" id="KW-0813">Transport</keyword>
<dbReference type="Pfam" id="PF00083">
    <property type="entry name" value="Sugar_tr"/>
    <property type="match status" value="1"/>
</dbReference>
<feature type="transmembrane region" description="Helical" evidence="9">
    <location>
        <begin position="85"/>
        <end position="105"/>
    </location>
</feature>
<evidence type="ECO:0000313" key="12">
    <source>
        <dbReference type="Proteomes" id="UP001233999"/>
    </source>
</evidence>
<keyword evidence="4 9" id="KW-1133">Transmembrane helix</keyword>
<evidence type="ECO:0000256" key="6">
    <source>
        <dbReference type="ARBA" id="ARBA00023180"/>
    </source>
</evidence>
<feature type="transmembrane region" description="Helical" evidence="9">
    <location>
        <begin position="144"/>
        <end position="165"/>
    </location>
</feature>
<feature type="transmembrane region" description="Helical" evidence="9">
    <location>
        <begin position="391"/>
        <end position="412"/>
    </location>
</feature>
<dbReference type="PROSITE" id="PS50850">
    <property type="entry name" value="MFS"/>
    <property type="match status" value="1"/>
</dbReference>
<keyword evidence="2" id="KW-1003">Cell membrane</keyword>
<dbReference type="GO" id="GO:0051119">
    <property type="term" value="F:sugar transmembrane transporter activity"/>
    <property type="evidence" value="ECO:0007669"/>
    <property type="project" value="InterPro"/>
</dbReference>
<keyword evidence="12" id="KW-1185">Reference proteome</keyword>
<evidence type="ECO:0000256" key="1">
    <source>
        <dbReference type="ARBA" id="ARBA00004651"/>
    </source>
</evidence>
<dbReference type="PANTHER" id="PTHR48021:SF1">
    <property type="entry name" value="GH07001P-RELATED"/>
    <property type="match status" value="1"/>
</dbReference>
<dbReference type="InterPro" id="IPR036259">
    <property type="entry name" value="MFS_trans_sf"/>
</dbReference>
<protein>
    <recommendedName>
        <fullName evidence="10">Major facilitator superfamily (MFS) profile domain-containing protein</fullName>
    </recommendedName>
</protein>
<dbReference type="InterPro" id="IPR020846">
    <property type="entry name" value="MFS_dom"/>
</dbReference>
<dbReference type="PRINTS" id="PR00171">
    <property type="entry name" value="SUGRTRNSPORT"/>
</dbReference>
<evidence type="ECO:0000256" key="7">
    <source>
        <dbReference type="ARBA" id="ARBA00024348"/>
    </source>
</evidence>
<dbReference type="Proteomes" id="UP001233999">
    <property type="component" value="Unassembled WGS sequence"/>
</dbReference>
<organism evidence="11 12">
    <name type="scientific">Diploptera punctata</name>
    <name type="common">Pacific beetle cockroach</name>
    <dbReference type="NCBI Taxonomy" id="6984"/>
    <lineage>
        <taxon>Eukaryota</taxon>
        <taxon>Metazoa</taxon>
        <taxon>Ecdysozoa</taxon>
        <taxon>Arthropoda</taxon>
        <taxon>Hexapoda</taxon>
        <taxon>Insecta</taxon>
        <taxon>Pterygota</taxon>
        <taxon>Neoptera</taxon>
        <taxon>Polyneoptera</taxon>
        <taxon>Dictyoptera</taxon>
        <taxon>Blattodea</taxon>
        <taxon>Blaberoidea</taxon>
        <taxon>Blaberidae</taxon>
        <taxon>Diplopterinae</taxon>
        <taxon>Diploptera</taxon>
    </lineage>
</organism>
<dbReference type="CDD" id="cd17358">
    <property type="entry name" value="MFS_GLUT6_8_Class3_like"/>
    <property type="match status" value="1"/>
</dbReference>
<feature type="transmembrane region" description="Helical" evidence="9">
    <location>
        <begin position="320"/>
        <end position="342"/>
    </location>
</feature>
<feature type="transmembrane region" description="Helical" evidence="9">
    <location>
        <begin position="354"/>
        <end position="379"/>
    </location>
</feature>
<dbReference type="SUPFAM" id="SSF103473">
    <property type="entry name" value="MFS general substrate transporter"/>
    <property type="match status" value="1"/>
</dbReference>